<evidence type="ECO:0000256" key="4">
    <source>
        <dbReference type="ARBA" id="ARBA00019595"/>
    </source>
</evidence>
<name>A0A0C1D943_9SPHI</name>
<evidence type="ECO:0000313" key="9">
    <source>
        <dbReference type="Proteomes" id="UP000031246"/>
    </source>
</evidence>
<dbReference type="UniPathway" id="UPA00124"/>
<dbReference type="GO" id="GO:0008830">
    <property type="term" value="F:dTDP-4-dehydrorhamnose 3,5-epimerase activity"/>
    <property type="evidence" value="ECO:0007669"/>
    <property type="project" value="UniProtKB-UniRule"/>
</dbReference>
<dbReference type="CDD" id="cd00438">
    <property type="entry name" value="cupin_RmlC"/>
    <property type="match status" value="1"/>
</dbReference>
<evidence type="ECO:0000256" key="2">
    <source>
        <dbReference type="ARBA" id="ARBA00001997"/>
    </source>
</evidence>
<proteinExistence type="inferred from homology"/>
<dbReference type="InterPro" id="IPR014710">
    <property type="entry name" value="RmlC-like_jellyroll"/>
</dbReference>
<comment type="pathway">
    <text evidence="7">Carbohydrate biosynthesis; dTDP-L-rhamnose biosynthesis.</text>
</comment>
<feature type="site" description="Participates in a stacking interaction with the thymidine ring of dTDP-4-oxo-6-deoxyglucose" evidence="6">
    <location>
        <position position="138"/>
    </location>
</feature>
<dbReference type="NCBIfam" id="TIGR01221">
    <property type="entry name" value="rmlC"/>
    <property type="match status" value="1"/>
</dbReference>
<dbReference type="PANTHER" id="PTHR21047">
    <property type="entry name" value="DTDP-6-DEOXY-D-GLUCOSE-3,5 EPIMERASE"/>
    <property type="match status" value="1"/>
</dbReference>
<dbReference type="InterPro" id="IPR000888">
    <property type="entry name" value="RmlC-like"/>
</dbReference>
<feature type="active site" description="Proton acceptor" evidence="5">
    <location>
        <position position="62"/>
    </location>
</feature>
<comment type="function">
    <text evidence="2 7">Catalyzes the epimerization of the C3' and C5'positions of dTDP-6-deoxy-D-xylo-4-hexulose, forming dTDP-6-deoxy-L-lyxo-4-hexulose.</text>
</comment>
<feature type="active site" description="Proton donor" evidence="5">
    <location>
        <position position="132"/>
    </location>
</feature>
<evidence type="ECO:0000256" key="5">
    <source>
        <dbReference type="PIRSR" id="PIRSR600888-1"/>
    </source>
</evidence>
<gene>
    <name evidence="8" type="ORF">OC25_11290</name>
</gene>
<reference evidence="8 9" key="1">
    <citation type="submission" date="2014-10" db="EMBL/GenBank/DDBJ databases">
        <title>Pedobacter Kyungheensis.</title>
        <authorList>
            <person name="Anderson B.M."/>
            <person name="Newman J.D."/>
        </authorList>
    </citation>
    <scope>NUCLEOTIDE SEQUENCE [LARGE SCALE GENOMIC DNA]</scope>
    <source>
        <strain evidence="8 9">KACC 16221</strain>
    </source>
</reference>
<dbReference type="Gene3D" id="2.60.120.10">
    <property type="entry name" value="Jelly Rolls"/>
    <property type="match status" value="1"/>
</dbReference>
<dbReference type="PANTHER" id="PTHR21047:SF2">
    <property type="entry name" value="THYMIDINE DIPHOSPHO-4-KETO-RHAMNOSE 3,5-EPIMERASE"/>
    <property type="match status" value="1"/>
</dbReference>
<protein>
    <recommendedName>
        <fullName evidence="4 7">dTDP-4-dehydrorhamnose 3,5-epimerase</fullName>
        <ecNumber evidence="3 7">5.1.3.13</ecNumber>
    </recommendedName>
    <alternativeName>
        <fullName evidence="7">Thymidine diphospho-4-keto-rhamnose 3,5-epimerase</fullName>
    </alternativeName>
</protein>
<evidence type="ECO:0000256" key="3">
    <source>
        <dbReference type="ARBA" id="ARBA00012098"/>
    </source>
</evidence>
<keyword evidence="9" id="KW-1185">Reference proteome</keyword>
<dbReference type="GO" id="GO:0000271">
    <property type="term" value="P:polysaccharide biosynthetic process"/>
    <property type="evidence" value="ECO:0007669"/>
    <property type="project" value="TreeGrafter"/>
</dbReference>
<evidence type="ECO:0000256" key="1">
    <source>
        <dbReference type="ARBA" id="ARBA00001298"/>
    </source>
</evidence>
<dbReference type="RefSeq" id="WP_039475893.1">
    <property type="nucleotide sequence ID" value="NZ_JSYN01000012.1"/>
</dbReference>
<dbReference type="AlphaFoldDB" id="A0A0C1D943"/>
<comment type="catalytic activity">
    <reaction evidence="1 7">
        <text>dTDP-4-dehydro-6-deoxy-alpha-D-glucose = dTDP-4-dehydro-beta-L-rhamnose</text>
        <dbReference type="Rhea" id="RHEA:16969"/>
        <dbReference type="ChEBI" id="CHEBI:57649"/>
        <dbReference type="ChEBI" id="CHEBI:62830"/>
        <dbReference type="EC" id="5.1.3.13"/>
    </reaction>
</comment>
<evidence type="ECO:0000313" key="8">
    <source>
        <dbReference type="EMBL" id="KIA93841.1"/>
    </source>
</evidence>
<dbReference type="SUPFAM" id="SSF51182">
    <property type="entry name" value="RmlC-like cupins"/>
    <property type="match status" value="1"/>
</dbReference>
<comment type="subunit">
    <text evidence="7">Homodimer.</text>
</comment>
<evidence type="ECO:0000256" key="7">
    <source>
        <dbReference type="RuleBase" id="RU364069"/>
    </source>
</evidence>
<dbReference type="OrthoDB" id="9800680at2"/>
<evidence type="ECO:0000256" key="6">
    <source>
        <dbReference type="PIRSR" id="PIRSR600888-3"/>
    </source>
</evidence>
<comment type="similarity">
    <text evidence="7">Belongs to the dTDP-4-dehydrorhamnose 3,5-epimerase family.</text>
</comment>
<comment type="caution">
    <text evidence="8">The sequence shown here is derived from an EMBL/GenBank/DDBJ whole genome shotgun (WGS) entry which is preliminary data.</text>
</comment>
<dbReference type="GO" id="GO:0019305">
    <property type="term" value="P:dTDP-rhamnose biosynthetic process"/>
    <property type="evidence" value="ECO:0007669"/>
    <property type="project" value="UniProtKB-UniRule"/>
</dbReference>
<accession>A0A0C1D943</accession>
<dbReference type="EMBL" id="JSYN01000012">
    <property type="protein sequence ID" value="KIA93841.1"/>
    <property type="molecule type" value="Genomic_DNA"/>
</dbReference>
<sequence length="182" mass="20550">MEIEQTGLKDCLIIKPRVFEDARGYFFESFNQNTFEEKTGLSGRFVQDNQSYSSYGVIRGLHAQTGEFAQAKLVRVTKGEVLDVAVDVRPSSPTYGKHVAVRLSAENKLQLYIPRGFVHGFSVLSETAEFLYKCDNFFNKASETGVIYNDADLNIDWLIPEGDQEVSEKDLLLKPFSALQHI</sequence>
<dbReference type="GO" id="GO:0005829">
    <property type="term" value="C:cytosol"/>
    <property type="evidence" value="ECO:0007669"/>
    <property type="project" value="TreeGrafter"/>
</dbReference>
<keyword evidence="7" id="KW-0413">Isomerase</keyword>
<dbReference type="InterPro" id="IPR011051">
    <property type="entry name" value="RmlC_Cupin_sf"/>
</dbReference>
<dbReference type="Proteomes" id="UP000031246">
    <property type="component" value="Unassembled WGS sequence"/>
</dbReference>
<organism evidence="8 9">
    <name type="scientific">Pedobacter kyungheensis</name>
    <dbReference type="NCBI Taxonomy" id="1069985"/>
    <lineage>
        <taxon>Bacteria</taxon>
        <taxon>Pseudomonadati</taxon>
        <taxon>Bacteroidota</taxon>
        <taxon>Sphingobacteriia</taxon>
        <taxon>Sphingobacteriales</taxon>
        <taxon>Sphingobacteriaceae</taxon>
        <taxon>Pedobacter</taxon>
    </lineage>
</organism>
<dbReference type="Pfam" id="PF00908">
    <property type="entry name" value="dTDP_sugar_isom"/>
    <property type="match status" value="1"/>
</dbReference>
<dbReference type="EC" id="5.1.3.13" evidence="3 7"/>